<feature type="transmembrane region" description="Helical" evidence="9">
    <location>
        <begin position="301"/>
        <end position="319"/>
    </location>
</feature>
<feature type="transmembrane region" description="Helical" evidence="9">
    <location>
        <begin position="249"/>
        <end position="268"/>
    </location>
</feature>
<feature type="transmembrane region" description="Helical" evidence="9">
    <location>
        <begin position="153"/>
        <end position="175"/>
    </location>
</feature>
<accession>A0ABZ0QMI3</accession>
<comment type="similarity">
    <text evidence="2">Belongs to the autoinducer-2 exporter (AI-2E) (TC 2.A.86) family.</text>
</comment>
<reference evidence="10 11" key="1">
    <citation type="submission" date="2023-08" db="EMBL/GenBank/DDBJ databases">
        <title>Genome sequence of Thermaerobacter compostii strain Ins1, a spore-forming filamentous bacterium isolated from a deep geothermal reservoir.</title>
        <authorList>
            <person name="Bregnard D."/>
            <person name="Gonzalez D."/>
            <person name="Junier P."/>
        </authorList>
    </citation>
    <scope>NUCLEOTIDE SEQUENCE [LARGE SCALE GENOMIC DNA]</scope>
    <source>
        <strain evidence="10 11">Ins1</strain>
    </source>
</reference>
<dbReference type="EMBL" id="CP132508">
    <property type="protein sequence ID" value="WPD18002.1"/>
    <property type="molecule type" value="Genomic_DNA"/>
</dbReference>
<protein>
    <submittedName>
        <fullName evidence="10">AI-2E family transporter</fullName>
    </submittedName>
</protein>
<evidence type="ECO:0000256" key="9">
    <source>
        <dbReference type="SAM" id="Phobius"/>
    </source>
</evidence>
<feature type="region of interest" description="Disordered" evidence="8">
    <location>
        <begin position="357"/>
        <end position="444"/>
    </location>
</feature>
<feature type="transmembrane region" description="Helical" evidence="9">
    <location>
        <begin position="38"/>
        <end position="56"/>
    </location>
</feature>
<evidence type="ECO:0000256" key="7">
    <source>
        <dbReference type="ARBA" id="ARBA00023136"/>
    </source>
</evidence>
<evidence type="ECO:0000313" key="10">
    <source>
        <dbReference type="EMBL" id="WPD18002.1"/>
    </source>
</evidence>
<keyword evidence="3" id="KW-0813">Transport</keyword>
<dbReference type="Pfam" id="PF01594">
    <property type="entry name" value="AI-2E_transport"/>
    <property type="match status" value="1"/>
</dbReference>
<feature type="transmembrane region" description="Helical" evidence="9">
    <location>
        <begin position="221"/>
        <end position="242"/>
    </location>
</feature>
<dbReference type="PANTHER" id="PTHR21716">
    <property type="entry name" value="TRANSMEMBRANE PROTEIN"/>
    <property type="match status" value="1"/>
</dbReference>
<dbReference type="Proteomes" id="UP001304683">
    <property type="component" value="Chromosome"/>
</dbReference>
<evidence type="ECO:0000256" key="3">
    <source>
        <dbReference type="ARBA" id="ARBA00022448"/>
    </source>
</evidence>
<organism evidence="10 11">
    <name type="scientific">Thermaerobacter composti</name>
    <dbReference type="NCBI Taxonomy" id="554949"/>
    <lineage>
        <taxon>Bacteria</taxon>
        <taxon>Bacillati</taxon>
        <taxon>Bacillota</taxon>
        <taxon>Clostridia</taxon>
        <taxon>Eubacteriales</taxon>
        <taxon>Clostridiales Family XVII. Incertae Sedis</taxon>
        <taxon>Thermaerobacter</taxon>
    </lineage>
</organism>
<name>A0ABZ0QMI3_9FIRM</name>
<keyword evidence="5 9" id="KW-0812">Transmembrane</keyword>
<keyword evidence="4" id="KW-1003">Cell membrane</keyword>
<feature type="transmembrane region" description="Helical" evidence="9">
    <location>
        <begin position="325"/>
        <end position="342"/>
    </location>
</feature>
<feature type="transmembrane region" description="Helical" evidence="9">
    <location>
        <begin position="12"/>
        <end position="32"/>
    </location>
</feature>
<evidence type="ECO:0000256" key="4">
    <source>
        <dbReference type="ARBA" id="ARBA00022475"/>
    </source>
</evidence>
<feature type="transmembrane region" description="Helical" evidence="9">
    <location>
        <begin position="68"/>
        <end position="90"/>
    </location>
</feature>
<keyword evidence="7 9" id="KW-0472">Membrane</keyword>
<evidence type="ECO:0000313" key="11">
    <source>
        <dbReference type="Proteomes" id="UP001304683"/>
    </source>
</evidence>
<gene>
    <name evidence="10" type="ORF">Q5761_06280</name>
</gene>
<keyword evidence="11" id="KW-1185">Reference proteome</keyword>
<dbReference type="RefSeq" id="WP_318749923.1">
    <property type="nucleotide sequence ID" value="NZ_CP132508.1"/>
</dbReference>
<proteinExistence type="inferred from homology"/>
<evidence type="ECO:0000256" key="5">
    <source>
        <dbReference type="ARBA" id="ARBA00022692"/>
    </source>
</evidence>
<keyword evidence="6 9" id="KW-1133">Transmembrane helix</keyword>
<dbReference type="PANTHER" id="PTHR21716:SF53">
    <property type="entry name" value="PERMEASE PERM-RELATED"/>
    <property type="match status" value="1"/>
</dbReference>
<evidence type="ECO:0000256" key="8">
    <source>
        <dbReference type="SAM" id="MobiDB-lite"/>
    </source>
</evidence>
<feature type="compositionally biased region" description="Low complexity" evidence="8">
    <location>
        <begin position="388"/>
        <end position="420"/>
    </location>
</feature>
<comment type="subcellular location">
    <subcellularLocation>
        <location evidence="1">Cell membrane</location>
        <topology evidence="1">Multi-pass membrane protein</topology>
    </subcellularLocation>
</comment>
<feature type="compositionally biased region" description="Low complexity" evidence="8">
    <location>
        <begin position="362"/>
        <end position="378"/>
    </location>
</feature>
<evidence type="ECO:0000256" key="1">
    <source>
        <dbReference type="ARBA" id="ARBA00004651"/>
    </source>
</evidence>
<dbReference type="InterPro" id="IPR002549">
    <property type="entry name" value="AI-2E-like"/>
</dbReference>
<evidence type="ECO:0000256" key="6">
    <source>
        <dbReference type="ARBA" id="ARBA00022989"/>
    </source>
</evidence>
<sequence>MRGDRRMGAVPWRGVARALAAAAAVLVLLHLLRGTWPPFVLALVLTYLLAPAVDFLEAYGLRRTSAILLLYLLITLATAVAVVYLIPGFLDELNRLGRQLPDYARQLRALVEGVRQDAARATLPATVRQALLAQIDRGEAWVTARLEGWTEGLVQGLLGAAPLLLAPVLAFYLLADLPRLRGWAQERLGRGRRRRWLELLRAVDHVIGGFIRGQLLVAGFVGLMVAVAAALFGLRFAAVLGVLAALADLIPYFGPIVGALPVLAMAALESPATVIRVAVALVVIQWVENSLLAPRILGRRVGVHPVVVIAALLVAGHHFGLPGLLFAVPVAGLVHVLLAWAWPEGFGGLERVVGPGPGRRLGPGRAATGGDRTVGTLPRGRRPGGDGPPAARPAAVPAGPGATTGRPGAAPPAARAVTGVGVRGTGGRSPQDDPVGAARRAPTR</sequence>
<evidence type="ECO:0000256" key="2">
    <source>
        <dbReference type="ARBA" id="ARBA00009773"/>
    </source>
</evidence>